<dbReference type="PROSITE" id="PS51471">
    <property type="entry name" value="FE2OG_OXY"/>
    <property type="match status" value="1"/>
</dbReference>
<evidence type="ECO:0000256" key="5">
    <source>
        <dbReference type="ARBA" id="ARBA00023002"/>
    </source>
</evidence>
<sequence>MTRTPLDGEAIFTITDFLTPEECAQFIAQSEALGFGDAPLAGGEVIKSFRDNDRATLDDPTLAARLFERARAFLPSVIEGHELVDFNERWRFYRYGPGQTFKPHHDGAYHRFRQLQASELTFLIYLNDDFTGGGTNFFHDLLTHFQFGAGPWLRVKPVRGTALVFRHRLLHEGAVVESGRKYVLRTDVMYGRPRGVNAAGRSG</sequence>
<evidence type="ECO:0000256" key="3">
    <source>
        <dbReference type="ARBA" id="ARBA00022896"/>
    </source>
</evidence>
<dbReference type="PANTHER" id="PTHR10869">
    <property type="entry name" value="PROLYL 4-HYDROXYLASE ALPHA SUBUNIT"/>
    <property type="match status" value="1"/>
</dbReference>
<proteinExistence type="predicted"/>
<dbReference type="InterPro" id="IPR005123">
    <property type="entry name" value="Oxoglu/Fe-dep_dioxygenase_dom"/>
</dbReference>
<reference evidence="9" key="1">
    <citation type="journal article" date="2023" name="Mar. Drugs">
        <title>Gemmata algarum, a Novel Planctomycete Isolated from an Algal Mat, Displays Antimicrobial Activity.</title>
        <authorList>
            <person name="Kumar G."/>
            <person name="Kallscheuer N."/>
            <person name="Kashif M."/>
            <person name="Ahamad S."/>
            <person name="Jagadeeshwari U."/>
            <person name="Pannikurungottu S."/>
            <person name="Haufschild T."/>
            <person name="Kabuu M."/>
            <person name="Sasikala C."/>
            <person name="Jogler C."/>
            <person name="Ramana C."/>
        </authorList>
    </citation>
    <scope>NUCLEOTIDE SEQUENCE [LARGE SCALE GENOMIC DNA]</scope>
    <source>
        <strain evidence="9">JC673</strain>
    </source>
</reference>
<organism evidence="8 9">
    <name type="scientific">Gemmata algarum</name>
    <dbReference type="NCBI Taxonomy" id="2975278"/>
    <lineage>
        <taxon>Bacteria</taxon>
        <taxon>Pseudomonadati</taxon>
        <taxon>Planctomycetota</taxon>
        <taxon>Planctomycetia</taxon>
        <taxon>Gemmatales</taxon>
        <taxon>Gemmataceae</taxon>
        <taxon>Gemmata</taxon>
    </lineage>
</organism>
<comment type="cofactor">
    <cofactor evidence="1">
        <name>L-ascorbate</name>
        <dbReference type="ChEBI" id="CHEBI:38290"/>
    </cofactor>
</comment>
<evidence type="ECO:0000259" key="7">
    <source>
        <dbReference type="PROSITE" id="PS51471"/>
    </source>
</evidence>
<evidence type="ECO:0000256" key="6">
    <source>
        <dbReference type="ARBA" id="ARBA00023004"/>
    </source>
</evidence>
<dbReference type="RefSeq" id="WP_320685805.1">
    <property type="nucleotide sequence ID" value="NZ_JAXBLV010000066.1"/>
</dbReference>
<dbReference type="InterPro" id="IPR044862">
    <property type="entry name" value="Pro_4_hyd_alph_FE2OG_OXY"/>
</dbReference>
<keyword evidence="2" id="KW-0479">Metal-binding</keyword>
<dbReference type="Proteomes" id="UP001272242">
    <property type="component" value="Unassembled WGS sequence"/>
</dbReference>
<dbReference type="Gene3D" id="2.60.120.620">
    <property type="entry name" value="q2cbj1_9rhob like domain"/>
    <property type="match status" value="1"/>
</dbReference>
<keyword evidence="9" id="KW-1185">Reference proteome</keyword>
<dbReference type="InterPro" id="IPR045054">
    <property type="entry name" value="P4HA-like"/>
</dbReference>
<keyword evidence="6" id="KW-0408">Iron</keyword>
<comment type="caution">
    <text evidence="8">The sequence shown here is derived from an EMBL/GenBank/DDBJ whole genome shotgun (WGS) entry which is preliminary data.</text>
</comment>
<protein>
    <submittedName>
        <fullName evidence="8">2OG-Fe(II) oxygenase</fullName>
    </submittedName>
</protein>
<dbReference type="InterPro" id="IPR006620">
    <property type="entry name" value="Pro_4_hyd_alph"/>
</dbReference>
<name>A0ABU5EUT7_9BACT</name>
<dbReference type="SMART" id="SM00702">
    <property type="entry name" value="P4Hc"/>
    <property type="match status" value="1"/>
</dbReference>
<dbReference type="Pfam" id="PF13640">
    <property type="entry name" value="2OG-FeII_Oxy_3"/>
    <property type="match status" value="1"/>
</dbReference>
<feature type="domain" description="Fe2OG dioxygenase" evidence="7">
    <location>
        <begin position="85"/>
        <end position="190"/>
    </location>
</feature>
<accession>A0ABU5EUT7</accession>
<dbReference type="EMBL" id="JAXBLV010000066">
    <property type="protein sequence ID" value="MDY3558955.1"/>
    <property type="molecule type" value="Genomic_DNA"/>
</dbReference>
<evidence type="ECO:0000313" key="9">
    <source>
        <dbReference type="Proteomes" id="UP001272242"/>
    </source>
</evidence>
<gene>
    <name evidence="8" type="ORF">R5W23_006131</name>
</gene>
<keyword evidence="5" id="KW-0560">Oxidoreductase</keyword>
<keyword evidence="3" id="KW-0847">Vitamin C</keyword>
<dbReference type="SUPFAM" id="SSF51197">
    <property type="entry name" value="Clavaminate synthase-like"/>
    <property type="match status" value="1"/>
</dbReference>
<evidence type="ECO:0000313" key="8">
    <source>
        <dbReference type="EMBL" id="MDY3558955.1"/>
    </source>
</evidence>
<evidence type="ECO:0000256" key="4">
    <source>
        <dbReference type="ARBA" id="ARBA00022964"/>
    </source>
</evidence>
<keyword evidence="4" id="KW-0223">Dioxygenase</keyword>
<evidence type="ECO:0000256" key="2">
    <source>
        <dbReference type="ARBA" id="ARBA00022723"/>
    </source>
</evidence>
<dbReference type="PANTHER" id="PTHR10869:SF246">
    <property type="entry name" value="TRANSMEMBRANE PROLYL 4-HYDROXYLASE"/>
    <property type="match status" value="1"/>
</dbReference>
<evidence type="ECO:0000256" key="1">
    <source>
        <dbReference type="ARBA" id="ARBA00001961"/>
    </source>
</evidence>